<evidence type="ECO:0000256" key="7">
    <source>
        <dbReference type="ARBA" id="ARBA00022824"/>
    </source>
</evidence>
<dbReference type="AlphaFoldDB" id="A0A8K0DJU5"/>
<dbReference type="InterPro" id="IPR001128">
    <property type="entry name" value="Cyt_P450"/>
</dbReference>
<dbReference type="InterPro" id="IPR036396">
    <property type="entry name" value="Cyt_P450_sf"/>
</dbReference>
<evidence type="ECO:0000313" key="14">
    <source>
        <dbReference type="Proteomes" id="UP000801492"/>
    </source>
</evidence>
<evidence type="ECO:0000256" key="5">
    <source>
        <dbReference type="ARBA" id="ARBA00022617"/>
    </source>
</evidence>
<keyword evidence="9" id="KW-0560">Oxidoreductase</keyword>
<reference evidence="13" key="1">
    <citation type="submission" date="2019-08" db="EMBL/GenBank/DDBJ databases">
        <title>The genome of the North American firefly Photinus pyralis.</title>
        <authorList>
            <consortium name="Photinus pyralis genome working group"/>
            <person name="Fallon T.R."/>
            <person name="Sander Lower S.E."/>
            <person name="Weng J.-K."/>
        </authorList>
    </citation>
    <scope>NUCLEOTIDE SEQUENCE</scope>
    <source>
        <strain evidence="13">TRF0915ILg1</strain>
        <tissue evidence="13">Whole body</tissue>
    </source>
</reference>
<dbReference type="EMBL" id="VTPC01001497">
    <property type="protein sequence ID" value="KAF2901780.1"/>
    <property type="molecule type" value="Genomic_DNA"/>
</dbReference>
<keyword evidence="10" id="KW-0408">Iron</keyword>
<evidence type="ECO:0000256" key="3">
    <source>
        <dbReference type="ARBA" id="ARBA00004406"/>
    </source>
</evidence>
<dbReference type="OrthoDB" id="2789670at2759"/>
<evidence type="ECO:0000256" key="8">
    <source>
        <dbReference type="ARBA" id="ARBA00022848"/>
    </source>
</evidence>
<evidence type="ECO:0000256" key="12">
    <source>
        <dbReference type="ARBA" id="ARBA00023136"/>
    </source>
</evidence>
<dbReference type="GO" id="GO:0005506">
    <property type="term" value="F:iron ion binding"/>
    <property type="evidence" value="ECO:0007669"/>
    <property type="project" value="InterPro"/>
</dbReference>
<gene>
    <name evidence="13" type="ORF">ILUMI_04409</name>
</gene>
<evidence type="ECO:0000256" key="6">
    <source>
        <dbReference type="ARBA" id="ARBA00022723"/>
    </source>
</evidence>
<comment type="cofactor">
    <cofactor evidence="1">
        <name>heme</name>
        <dbReference type="ChEBI" id="CHEBI:30413"/>
    </cofactor>
</comment>
<protein>
    <recommendedName>
        <fullName evidence="15">Cytochrome P450</fullName>
    </recommendedName>
</protein>
<dbReference type="SUPFAM" id="SSF48264">
    <property type="entry name" value="Cytochrome P450"/>
    <property type="match status" value="1"/>
</dbReference>
<dbReference type="Proteomes" id="UP000801492">
    <property type="component" value="Unassembled WGS sequence"/>
</dbReference>
<dbReference type="InterPro" id="IPR050476">
    <property type="entry name" value="Insect_CytP450_Detox"/>
</dbReference>
<comment type="similarity">
    <text evidence="4">Belongs to the cytochrome P450 family.</text>
</comment>
<keyword evidence="14" id="KW-1185">Reference proteome</keyword>
<dbReference type="GO" id="GO:0004497">
    <property type="term" value="F:monooxygenase activity"/>
    <property type="evidence" value="ECO:0007669"/>
    <property type="project" value="UniProtKB-KW"/>
</dbReference>
<evidence type="ECO:0000256" key="2">
    <source>
        <dbReference type="ARBA" id="ARBA00004174"/>
    </source>
</evidence>
<feature type="non-terminal residue" evidence="13">
    <location>
        <position position="1"/>
    </location>
</feature>
<keyword evidence="7" id="KW-0256">Endoplasmic reticulum</keyword>
<dbReference type="Pfam" id="PF00067">
    <property type="entry name" value="p450"/>
    <property type="match status" value="1"/>
</dbReference>
<proteinExistence type="inferred from homology"/>
<keyword evidence="5" id="KW-0349">Heme</keyword>
<evidence type="ECO:0000256" key="4">
    <source>
        <dbReference type="ARBA" id="ARBA00010617"/>
    </source>
</evidence>
<keyword evidence="6" id="KW-0479">Metal-binding</keyword>
<keyword evidence="8" id="KW-0492">Microsome</keyword>
<organism evidence="13 14">
    <name type="scientific">Ignelater luminosus</name>
    <name type="common">Cucubano</name>
    <name type="synonym">Pyrophorus luminosus</name>
    <dbReference type="NCBI Taxonomy" id="2038154"/>
    <lineage>
        <taxon>Eukaryota</taxon>
        <taxon>Metazoa</taxon>
        <taxon>Ecdysozoa</taxon>
        <taxon>Arthropoda</taxon>
        <taxon>Hexapoda</taxon>
        <taxon>Insecta</taxon>
        <taxon>Pterygota</taxon>
        <taxon>Neoptera</taxon>
        <taxon>Endopterygota</taxon>
        <taxon>Coleoptera</taxon>
        <taxon>Polyphaga</taxon>
        <taxon>Elateriformia</taxon>
        <taxon>Elateroidea</taxon>
        <taxon>Elateridae</taxon>
        <taxon>Agrypninae</taxon>
        <taxon>Pyrophorini</taxon>
        <taxon>Ignelater</taxon>
    </lineage>
</organism>
<evidence type="ECO:0000256" key="11">
    <source>
        <dbReference type="ARBA" id="ARBA00023033"/>
    </source>
</evidence>
<comment type="caution">
    <text evidence="13">The sequence shown here is derived from an EMBL/GenBank/DDBJ whole genome shotgun (WGS) entry which is preliminary data.</text>
</comment>
<feature type="non-terminal residue" evidence="13">
    <location>
        <position position="146"/>
    </location>
</feature>
<dbReference type="PANTHER" id="PTHR24292">
    <property type="entry name" value="CYTOCHROME P450"/>
    <property type="match status" value="1"/>
</dbReference>
<comment type="subcellular location">
    <subcellularLocation>
        <location evidence="3">Endoplasmic reticulum membrane</location>
        <topology evidence="3">Peripheral membrane protein</topology>
    </subcellularLocation>
    <subcellularLocation>
        <location evidence="2">Microsome membrane</location>
        <topology evidence="2">Peripheral membrane protein</topology>
    </subcellularLocation>
</comment>
<dbReference type="PANTHER" id="PTHR24292:SF54">
    <property type="entry name" value="CYP9F3-RELATED"/>
    <property type="match status" value="1"/>
</dbReference>
<evidence type="ECO:0000256" key="9">
    <source>
        <dbReference type="ARBA" id="ARBA00023002"/>
    </source>
</evidence>
<dbReference type="Gene3D" id="1.10.630.10">
    <property type="entry name" value="Cytochrome P450"/>
    <property type="match status" value="1"/>
</dbReference>
<accession>A0A8K0DJU5</accession>
<dbReference type="InterPro" id="IPR002401">
    <property type="entry name" value="Cyt_P450_E_grp-I"/>
</dbReference>
<evidence type="ECO:0000256" key="10">
    <source>
        <dbReference type="ARBA" id="ARBA00023004"/>
    </source>
</evidence>
<keyword evidence="11" id="KW-0503">Monooxygenase</keyword>
<dbReference type="PRINTS" id="PR00463">
    <property type="entry name" value="EP450I"/>
</dbReference>
<keyword evidence="12" id="KW-0472">Membrane</keyword>
<dbReference type="GO" id="GO:0020037">
    <property type="term" value="F:heme binding"/>
    <property type="evidence" value="ECO:0007669"/>
    <property type="project" value="InterPro"/>
</dbReference>
<dbReference type="GO" id="GO:0005789">
    <property type="term" value="C:endoplasmic reticulum membrane"/>
    <property type="evidence" value="ECO:0007669"/>
    <property type="project" value="UniProtKB-SubCell"/>
</dbReference>
<sequence>RKNGVVRKDYLDFLRELRKSKDSPYGELALHPEIQTKTRTEIETVQGKYQGELSYQVLAECEYLDNVVFESLRRNPIILYMSRICTEEYKFSSARGPGTGKEVIIEKGTQIFIPVYGIHRDSHYYPDPDRFDPLRFIEEEKAARPK</sequence>
<evidence type="ECO:0008006" key="15">
    <source>
        <dbReference type="Google" id="ProtNLM"/>
    </source>
</evidence>
<name>A0A8K0DJU5_IGNLU</name>
<evidence type="ECO:0000313" key="13">
    <source>
        <dbReference type="EMBL" id="KAF2901780.1"/>
    </source>
</evidence>
<dbReference type="GO" id="GO:0016705">
    <property type="term" value="F:oxidoreductase activity, acting on paired donors, with incorporation or reduction of molecular oxygen"/>
    <property type="evidence" value="ECO:0007669"/>
    <property type="project" value="InterPro"/>
</dbReference>
<evidence type="ECO:0000256" key="1">
    <source>
        <dbReference type="ARBA" id="ARBA00001971"/>
    </source>
</evidence>